<proteinExistence type="predicted"/>
<gene>
    <name evidence="2" type="ORF">PVAP13_4NG221876</name>
</gene>
<dbReference type="EMBL" id="CM029044">
    <property type="protein sequence ID" value="KAG2606886.1"/>
    <property type="molecule type" value="Genomic_DNA"/>
</dbReference>
<name>A0A8T0TE93_PANVG</name>
<evidence type="ECO:0000256" key="1">
    <source>
        <dbReference type="SAM" id="MobiDB-lite"/>
    </source>
</evidence>
<accession>A0A8T0TE93</accession>
<keyword evidence="3" id="KW-1185">Reference proteome</keyword>
<sequence length="108" mass="12280">MRNDHYTLQKRHCLRTASLVRQADTKQRKRLAQVQPGVGPARTCRAPGSRRAWTNDRPRSPQLIPSAVGSPHRGRSHRASVFSPRNFRATVGTNPRESRRINGLKFTE</sequence>
<comment type="caution">
    <text evidence="2">The sequence shown here is derived from an EMBL/GenBank/DDBJ whole genome shotgun (WGS) entry which is preliminary data.</text>
</comment>
<reference evidence="2" key="1">
    <citation type="submission" date="2020-05" db="EMBL/GenBank/DDBJ databases">
        <title>WGS assembly of Panicum virgatum.</title>
        <authorList>
            <person name="Lovell J.T."/>
            <person name="Jenkins J."/>
            <person name="Shu S."/>
            <person name="Juenger T.E."/>
            <person name="Schmutz J."/>
        </authorList>
    </citation>
    <scope>NUCLEOTIDE SEQUENCE</scope>
    <source>
        <strain evidence="2">AP13</strain>
    </source>
</reference>
<feature type="region of interest" description="Disordered" evidence="1">
    <location>
        <begin position="24"/>
        <end position="108"/>
    </location>
</feature>
<dbReference type="Proteomes" id="UP000823388">
    <property type="component" value="Chromosome 4N"/>
</dbReference>
<organism evidence="2 3">
    <name type="scientific">Panicum virgatum</name>
    <name type="common">Blackwell switchgrass</name>
    <dbReference type="NCBI Taxonomy" id="38727"/>
    <lineage>
        <taxon>Eukaryota</taxon>
        <taxon>Viridiplantae</taxon>
        <taxon>Streptophyta</taxon>
        <taxon>Embryophyta</taxon>
        <taxon>Tracheophyta</taxon>
        <taxon>Spermatophyta</taxon>
        <taxon>Magnoliopsida</taxon>
        <taxon>Liliopsida</taxon>
        <taxon>Poales</taxon>
        <taxon>Poaceae</taxon>
        <taxon>PACMAD clade</taxon>
        <taxon>Panicoideae</taxon>
        <taxon>Panicodae</taxon>
        <taxon>Paniceae</taxon>
        <taxon>Panicinae</taxon>
        <taxon>Panicum</taxon>
        <taxon>Panicum sect. Hiantes</taxon>
    </lineage>
</organism>
<evidence type="ECO:0000313" key="2">
    <source>
        <dbReference type="EMBL" id="KAG2606886.1"/>
    </source>
</evidence>
<protein>
    <submittedName>
        <fullName evidence="2">Uncharacterized protein</fullName>
    </submittedName>
</protein>
<dbReference type="AlphaFoldDB" id="A0A8T0TE93"/>
<evidence type="ECO:0000313" key="3">
    <source>
        <dbReference type="Proteomes" id="UP000823388"/>
    </source>
</evidence>